<organism evidence="2 3">
    <name type="scientific">Adineta steineri</name>
    <dbReference type="NCBI Taxonomy" id="433720"/>
    <lineage>
        <taxon>Eukaryota</taxon>
        <taxon>Metazoa</taxon>
        <taxon>Spiralia</taxon>
        <taxon>Gnathifera</taxon>
        <taxon>Rotifera</taxon>
        <taxon>Eurotatoria</taxon>
        <taxon>Bdelloidea</taxon>
        <taxon>Adinetida</taxon>
        <taxon>Adinetidae</taxon>
        <taxon>Adineta</taxon>
    </lineage>
</organism>
<evidence type="ECO:0000313" key="2">
    <source>
        <dbReference type="EMBL" id="CAF4043973.1"/>
    </source>
</evidence>
<accession>A0A819RA57</accession>
<comment type="caution">
    <text evidence="2">The sequence shown here is derived from an EMBL/GenBank/DDBJ whole genome shotgun (WGS) entry which is preliminary data.</text>
</comment>
<evidence type="ECO:0000313" key="3">
    <source>
        <dbReference type="Proteomes" id="UP000663881"/>
    </source>
</evidence>
<evidence type="ECO:0000256" key="1">
    <source>
        <dbReference type="SAM" id="MobiDB-lite"/>
    </source>
</evidence>
<feature type="region of interest" description="Disordered" evidence="1">
    <location>
        <begin position="1"/>
        <end position="38"/>
    </location>
</feature>
<gene>
    <name evidence="2" type="ORF">OKA104_LOCUS32358</name>
</gene>
<proteinExistence type="predicted"/>
<protein>
    <submittedName>
        <fullName evidence="2">Uncharacterized protein</fullName>
    </submittedName>
</protein>
<dbReference type="EMBL" id="CAJOAY010003871">
    <property type="protein sequence ID" value="CAF4043973.1"/>
    <property type="molecule type" value="Genomic_DNA"/>
</dbReference>
<reference evidence="2" key="1">
    <citation type="submission" date="2021-02" db="EMBL/GenBank/DDBJ databases">
        <authorList>
            <person name="Nowell W R."/>
        </authorList>
    </citation>
    <scope>NUCLEOTIDE SEQUENCE</scope>
</reference>
<sequence>MPSTSRRTSRSRSSSSSSSTSRSPSLFKQRHGNRRDEKKINLLTSFAADIERNKKINNNMLVPQREEDKQNEIKVMDIDDANDDSEVIDLRTPVNEIVATLVLTLTDDVNHMSVITAAAATCQTYYKYKTLREGDERQSILPAFPTATSKKQLHLLLANVPERMLNIEERGRRESRKYRPPFLINGMPPSSILVNTGIPSFFWSIYEPLFRNLSEHLHVDMAIIDYNYTRLFKCVDLWRTEHIRRFKKELHEVTLDQKEFVIALEFYLQIDVDLFYMKTCSFRGAIQDISNKYLFCTHEPRARHNMAECGNCGLCYPKYDVKKRRQRSVQFGPAQCHQFANKYQTILNCPCSCNTSNIIYVLTCPCGRYDYIGETGHTLYDRVQVHRYHGNRIMHECFIGKENFKIAYPNVVKSDDTKSKDDMRLYRHSTECPSAIQMFLDENPLYWRFIPFSNDEVNQIDQSIAMASRDILDKDDLRKDKEIQKMLNNLPTPPPNYGFSQRQYHQQYSFFQTRKDQKTLFNKELDLYNAKIIAVLPEDASPVLRRVIEALFITHADTKLNSTGHLVSRNHTNAAVASPPDPVWCEGLVRRPIPTFSKTIDMIQPVSKRT</sequence>
<dbReference type="AlphaFoldDB" id="A0A819RA57"/>
<feature type="compositionally biased region" description="Low complexity" evidence="1">
    <location>
        <begin position="1"/>
        <end position="25"/>
    </location>
</feature>
<name>A0A819RA57_9BILA</name>
<dbReference type="Proteomes" id="UP000663881">
    <property type="component" value="Unassembled WGS sequence"/>
</dbReference>